<evidence type="ECO:0000313" key="2">
    <source>
        <dbReference type="EMBL" id="MWC45341.1"/>
    </source>
</evidence>
<accession>A0A1G7FB56</accession>
<reference evidence="2 5" key="2">
    <citation type="submission" date="2019-12" db="EMBL/GenBank/DDBJ databases">
        <authorList>
            <person name="Zheng J."/>
        </authorList>
    </citation>
    <scope>NUCLEOTIDE SEQUENCE [LARGE SCALE GENOMIC DNA]</scope>
    <source>
        <strain evidence="2 5">DSM 27347</strain>
    </source>
</reference>
<feature type="domain" description="Short chain dehydrogenase-like proteobacteria" evidence="1">
    <location>
        <begin position="19"/>
        <end position="89"/>
    </location>
</feature>
<keyword evidence="4" id="KW-1185">Reference proteome</keyword>
<reference evidence="3 4" key="1">
    <citation type="submission" date="2016-10" db="EMBL/GenBank/DDBJ databases">
        <authorList>
            <person name="Varghese N."/>
            <person name="Submissions S."/>
        </authorList>
    </citation>
    <scope>NUCLEOTIDE SEQUENCE [LARGE SCALE GENOMIC DNA]</scope>
    <source>
        <strain evidence="3 4">S7-754</strain>
    </source>
</reference>
<evidence type="ECO:0000313" key="3">
    <source>
        <dbReference type="EMBL" id="SDE72735.1"/>
    </source>
</evidence>
<dbReference type="EMBL" id="FNBI01000001">
    <property type="protein sequence ID" value="SDE72735.1"/>
    <property type="molecule type" value="Genomic_DNA"/>
</dbReference>
<organism evidence="3 4">
    <name type="scientific">Sphingomonas carotinifaciens</name>
    <dbReference type="NCBI Taxonomy" id="1166323"/>
    <lineage>
        <taxon>Bacteria</taxon>
        <taxon>Pseudomonadati</taxon>
        <taxon>Pseudomonadota</taxon>
        <taxon>Alphaproteobacteria</taxon>
        <taxon>Sphingomonadales</taxon>
        <taxon>Sphingomonadaceae</taxon>
        <taxon>Sphingomonas</taxon>
    </lineage>
</organism>
<dbReference type="Proteomes" id="UP000323502">
    <property type="component" value="Unassembled WGS sequence"/>
</dbReference>
<dbReference type="OrthoDB" id="7584125at2"/>
<evidence type="ECO:0000259" key="1">
    <source>
        <dbReference type="Pfam" id="PF21777"/>
    </source>
</evidence>
<dbReference type="RefSeq" id="WP_149680910.1">
    <property type="nucleotide sequence ID" value="NZ_FNBI01000001.1"/>
</dbReference>
<dbReference type="AlphaFoldDB" id="A0A1G7FB56"/>
<gene>
    <name evidence="2" type="ORF">GQR91_17135</name>
    <name evidence="3" type="ORF">SAMN05216557_101307</name>
</gene>
<evidence type="ECO:0000313" key="5">
    <source>
        <dbReference type="Proteomes" id="UP000436801"/>
    </source>
</evidence>
<evidence type="ECO:0000313" key="4">
    <source>
        <dbReference type="Proteomes" id="UP000323502"/>
    </source>
</evidence>
<dbReference type="Pfam" id="PF21777">
    <property type="entry name" value="SDR-like"/>
    <property type="match status" value="1"/>
</dbReference>
<protein>
    <recommendedName>
        <fullName evidence="1">Short chain dehydrogenase-like proteobacteria domain-containing protein</fullName>
    </recommendedName>
</protein>
<sequence length="91" mass="8927">MRVDAHPGDDVAGLVRGTRGESVVLVIQSGRDDLAQALALAAIGPLAVERAPDRINAVVVGEGAGAAAVEAAVAFLDAAPSTTGQVLAVGT</sequence>
<dbReference type="Proteomes" id="UP000436801">
    <property type="component" value="Unassembled WGS sequence"/>
</dbReference>
<dbReference type="InterPro" id="IPR048623">
    <property type="entry name" value="SDR-like_proteobact"/>
</dbReference>
<proteinExistence type="predicted"/>
<dbReference type="EMBL" id="WSUT01000005">
    <property type="protein sequence ID" value="MWC45341.1"/>
    <property type="molecule type" value="Genomic_DNA"/>
</dbReference>
<name>A0A1G7FB56_9SPHN</name>